<dbReference type="InterPro" id="IPR016032">
    <property type="entry name" value="Sig_transdc_resp-reg_C-effctor"/>
</dbReference>
<dbReference type="PANTHER" id="PTHR48111">
    <property type="entry name" value="REGULATOR OF RPOS"/>
    <property type="match status" value="1"/>
</dbReference>
<evidence type="ECO:0000256" key="5">
    <source>
        <dbReference type="ARBA" id="ARBA00023163"/>
    </source>
</evidence>
<evidence type="ECO:0000256" key="3">
    <source>
        <dbReference type="ARBA" id="ARBA00023015"/>
    </source>
</evidence>
<evidence type="ECO:0000256" key="1">
    <source>
        <dbReference type="ARBA" id="ARBA00022553"/>
    </source>
</evidence>
<dbReference type="PROSITE" id="PS50110">
    <property type="entry name" value="RESPONSE_REGULATORY"/>
    <property type="match status" value="1"/>
</dbReference>
<dbReference type="SUPFAM" id="SSF46894">
    <property type="entry name" value="C-terminal effector domain of the bipartite response regulators"/>
    <property type="match status" value="1"/>
</dbReference>
<evidence type="ECO:0000256" key="4">
    <source>
        <dbReference type="ARBA" id="ARBA00023125"/>
    </source>
</evidence>
<dbReference type="AlphaFoldDB" id="A0A1W1C8D5"/>
<dbReference type="Pfam" id="PF00486">
    <property type="entry name" value="Trans_reg_C"/>
    <property type="match status" value="1"/>
</dbReference>
<evidence type="ECO:0000256" key="2">
    <source>
        <dbReference type="ARBA" id="ARBA00023012"/>
    </source>
</evidence>
<dbReference type="SMART" id="SM00862">
    <property type="entry name" value="Trans_reg_C"/>
    <property type="match status" value="1"/>
</dbReference>
<dbReference type="SUPFAM" id="SSF52172">
    <property type="entry name" value="CheY-like"/>
    <property type="match status" value="1"/>
</dbReference>
<keyword evidence="2" id="KW-0902">Two-component regulatory system</keyword>
<feature type="domain" description="Response regulatory" evidence="6">
    <location>
        <begin position="9"/>
        <end position="123"/>
    </location>
</feature>
<accession>A0A1W1C8D5</accession>
<keyword evidence="4" id="KW-0238">DNA-binding</keyword>
<dbReference type="Gene3D" id="3.40.50.2300">
    <property type="match status" value="1"/>
</dbReference>
<dbReference type="GO" id="GO:0032993">
    <property type="term" value="C:protein-DNA complex"/>
    <property type="evidence" value="ECO:0007669"/>
    <property type="project" value="TreeGrafter"/>
</dbReference>
<gene>
    <name evidence="7" type="ORF">MNB_SV-10-198</name>
</gene>
<dbReference type="CDD" id="cd00156">
    <property type="entry name" value="REC"/>
    <property type="match status" value="1"/>
</dbReference>
<sequence>MYDSLKDKTALYIEDEVDVLQNISELLSHFFKTFYTASDGETGYQTFLEHEIDVLLVDIELPKMNGIELIKKIRETHKELPVVVISAYTNTDYLLESIELNLDKYIVKPLTSRKIHLLLETLNNDFLEDNVLELDRDVFIYTNESLLRANGTEHALTRKELKFLTVIARRGIITYDEIIALWEEGMPTENAIRSFIKHLRKKLPDDLIKNRNTIGYYKERDRG</sequence>
<dbReference type="InterPro" id="IPR011006">
    <property type="entry name" value="CheY-like_superfamily"/>
</dbReference>
<dbReference type="PANTHER" id="PTHR48111:SF1">
    <property type="entry name" value="TWO-COMPONENT RESPONSE REGULATOR ORR33"/>
    <property type="match status" value="1"/>
</dbReference>
<protein>
    <submittedName>
        <fullName evidence="7">Putative two-component response regulator</fullName>
    </submittedName>
</protein>
<dbReference type="Pfam" id="PF00072">
    <property type="entry name" value="Response_reg"/>
    <property type="match status" value="1"/>
</dbReference>
<organism evidence="7">
    <name type="scientific">hydrothermal vent metagenome</name>
    <dbReference type="NCBI Taxonomy" id="652676"/>
    <lineage>
        <taxon>unclassified sequences</taxon>
        <taxon>metagenomes</taxon>
        <taxon>ecological metagenomes</taxon>
    </lineage>
</organism>
<proteinExistence type="predicted"/>
<keyword evidence="3" id="KW-0805">Transcription regulation</keyword>
<evidence type="ECO:0000313" key="7">
    <source>
        <dbReference type="EMBL" id="SFV62003.1"/>
    </source>
</evidence>
<dbReference type="GO" id="GO:0006355">
    <property type="term" value="P:regulation of DNA-templated transcription"/>
    <property type="evidence" value="ECO:0007669"/>
    <property type="project" value="InterPro"/>
</dbReference>
<evidence type="ECO:0000259" key="6">
    <source>
        <dbReference type="PROSITE" id="PS50110"/>
    </source>
</evidence>
<dbReference type="InterPro" id="IPR001867">
    <property type="entry name" value="OmpR/PhoB-type_DNA-bd"/>
</dbReference>
<dbReference type="InterPro" id="IPR036388">
    <property type="entry name" value="WH-like_DNA-bd_sf"/>
</dbReference>
<dbReference type="InterPro" id="IPR039420">
    <property type="entry name" value="WalR-like"/>
</dbReference>
<reference evidence="7" key="1">
    <citation type="submission" date="2016-10" db="EMBL/GenBank/DDBJ databases">
        <authorList>
            <person name="de Groot N.N."/>
        </authorList>
    </citation>
    <scope>NUCLEOTIDE SEQUENCE</scope>
</reference>
<dbReference type="GO" id="GO:0000156">
    <property type="term" value="F:phosphorelay response regulator activity"/>
    <property type="evidence" value="ECO:0007669"/>
    <property type="project" value="TreeGrafter"/>
</dbReference>
<dbReference type="GO" id="GO:0000976">
    <property type="term" value="F:transcription cis-regulatory region binding"/>
    <property type="evidence" value="ECO:0007669"/>
    <property type="project" value="TreeGrafter"/>
</dbReference>
<dbReference type="SMART" id="SM00448">
    <property type="entry name" value="REC"/>
    <property type="match status" value="1"/>
</dbReference>
<dbReference type="InterPro" id="IPR001789">
    <property type="entry name" value="Sig_transdc_resp-reg_receiver"/>
</dbReference>
<name>A0A1W1C8D5_9ZZZZ</name>
<keyword evidence="5" id="KW-0804">Transcription</keyword>
<dbReference type="EMBL" id="FPHL01000028">
    <property type="protein sequence ID" value="SFV62003.1"/>
    <property type="molecule type" value="Genomic_DNA"/>
</dbReference>
<dbReference type="GO" id="GO:0005829">
    <property type="term" value="C:cytosol"/>
    <property type="evidence" value="ECO:0007669"/>
    <property type="project" value="TreeGrafter"/>
</dbReference>
<keyword evidence="1" id="KW-0597">Phosphoprotein</keyword>
<dbReference type="Gene3D" id="1.10.10.10">
    <property type="entry name" value="Winged helix-like DNA-binding domain superfamily/Winged helix DNA-binding domain"/>
    <property type="match status" value="1"/>
</dbReference>